<dbReference type="SUPFAM" id="SSF53383">
    <property type="entry name" value="PLP-dependent transferases"/>
    <property type="match status" value="1"/>
</dbReference>
<dbReference type="PANTHER" id="PTHR14084:SF0">
    <property type="entry name" value="KYNURENINASE"/>
    <property type="match status" value="1"/>
</dbReference>
<comment type="caution">
    <text evidence="7">The sequence shown here is derived from an EMBL/GenBank/DDBJ whole genome shotgun (WGS) entry which is preliminary data.</text>
</comment>
<evidence type="ECO:0000256" key="2">
    <source>
        <dbReference type="ARBA" id="ARBA00022801"/>
    </source>
</evidence>
<organism evidence="7 8">
    <name type="scientific">Sphingomonas hankookensis</name>
    <dbReference type="NCBI Taxonomy" id="563996"/>
    <lineage>
        <taxon>Bacteria</taxon>
        <taxon>Pseudomonadati</taxon>
        <taxon>Pseudomonadota</taxon>
        <taxon>Alphaproteobacteria</taxon>
        <taxon>Sphingomonadales</taxon>
        <taxon>Sphingomonadaceae</taxon>
        <taxon>Sphingomonas</taxon>
    </lineage>
</organism>
<evidence type="ECO:0000313" key="8">
    <source>
        <dbReference type="Proteomes" id="UP000076609"/>
    </source>
</evidence>
<dbReference type="NCBIfam" id="TIGR01814">
    <property type="entry name" value="kynureninase"/>
    <property type="match status" value="1"/>
</dbReference>
<dbReference type="HAMAP" id="MF_01970">
    <property type="entry name" value="Kynureninase"/>
    <property type="match status" value="1"/>
</dbReference>
<dbReference type="InterPro" id="IPR010111">
    <property type="entry name" value="Kynureninase"/>
</dbReference>
<feature type="binding site" evidence="4">
    <location>
        <begin position="124"/>
        <end position="127"/>
    </location>
    <ligand>
        <name>pyridoxal 5'-phosphate</name>
        <dbReference type="ChEBI" id="CHEBI:597326"/>
    </ligand>
</feature>
<feature type="modified residue" description="N6-(pyridoxal phosphate)lysine" evidence="4">
    <location>
        <position position="220"/>
    </location>
</feature>
<feature type="binding site" evidence="4">
    <location>
        <position position="194"/>
    </location>
    <ligand>
        <name>pyridoxal 5'-phosphate</name>
        <dbReference type="ChEBI" id="CHEBI:597326"/>
    </ligand>
</feature>
<dbReference type="Gene3D" id="3.90.1150.10">
    <property type="entry name" value="Aspartate Aminotransferase, domain 1"/>
    <property type="match status" value="1"/>
</dbReference>
<protein>
    <recommendedName>
        <fullName evidence="4 5">Kynureninase</fullName>
        <ecNumber evidence="4 5">3.7.1.3</ecNumber>
    </recommendedName>
    <alternativeName>
        <fullName evidence="4">L-kynurenine hydrolase</fullName>
    </alternativeName>
</protein>
<comment type="catalytic activity">
    <reaction evidence="4 6">
        <text>L-kynurenine + H2O = anthranilate + L-alanine + H(+)</text>
        <dbReference type="Rhea" id="RHEA:16813"/>
        <dbReference type="ChEBI" id="CHEBI:15377"/>
        <dbReference type="ChEBI" id="CHEBI:15378"/>
        <dbReference type="ChEBI" id="CHEBI:16567"/>
        <dbReference type="ChEBI" id="CHEBI:57959"/>
        <dbReference type="ChEBI" id="CHEBI:57972"/>
        <dbReference type="EC" id="3.7.1.3"/>
    </reaction>
</comment>
<comment type="function">
    <text evidence="4 6">Catalyzes the cleavage of L-kynurenine (L-Kyn) and L-3-hydroxykynurenine (L-3OHKyn) into anthranilic acid (AA) and 3-hydroxyanthranilic acid (3-OHAA), respectively.</text>
</comment>
<dbReference type="Proteomes" id="UP000076609">
    <property type="component" value="Unassembled WGS sequence"/>
</dbReference>
<evidence type="ECO:0000256" key="5">
    <source>
        <dbReference type="NCBIfam" id="TIGR01814"/>
    </source>
</evidence>
<feature type="binding site" evidence="4">
    <location>
        <position position="165"/>
    </location>
    <ligand>
        <name>pyridoxal 5'-phosphate</name>
        <dbReference type="ChEBI" id="CHEBI:597326"/>
    </ligand>
</feature>
<keyword evidence="1 4" id="KW-0662">Pyridine nucleotide biosynthesis</keyword>
<dbReference type="InterPro" id="IPR015424">
    <property type="entry name" value="PyrdxlP-dep_Trfase"/>
</dbReference>
<feature type="binding site" evidence="4">
    <location>
        <position position="197"/>
    </location>
    <ligand>
        <name>pyridoxal 5'-phosphate</name>
        <dbReference type="ChEBI" id="CHEBI:597326"/>
    </ligand>
</feature>
<evidence type="ECO:0000256" key="6">
    <source>
        <dbReference type="PIRNR" id="PIRNR038800"/>
    </source>
</evidence>
<accession>A0ABR5YHW7</accession>
<feature type="binding site" evidence="4">
    <location>
        <position position="249"/>
    </location>
    <ligand>
        <name>pyridoxal 5'-phosphate</name>
        <dbReference type="ChEBI" id="CHEBI:597326"/>
    </ligand>
</feature>
<feature type="binding site" evidence="4">
    <location>
        <position position="97"/>
    </location>
    <ligand>
        <name>pyridoxal 5'-phosphate</name>
        <dbReference type="ChEBI" id="CHEBI:597326"/>
    </ligand>
</feature>
<feature type="binding site" evidence="4">
    <location>
        <position position="219"/>
    </location>
    <ligand>
        <name>pyridoxal 5'-phosphate</name>
        <dbReference type="ChEBI" id="CHEBI:597326"/>
    </ligand>
</feature>
<feature type="binding site" evidence="4">
    <location>
        <position position="96"/>
    </location>
    <ligand>
        <name>pyridoxal 5'-phosphate</name>
        <dbReference type="ChEBI" id="CHEBI:597326"/>
    </ligand>
</feature>
<evidence type="ECO:0000256" key="1">
    <source>
        <dbReference type="ARBA" id="ARBA00022642"/>
    </source>
</evidence>
<comment type="pathway">
    <text evidence="4 6">Cofactor biosynthesis; NAD(+) biosynthesis; quinolinate from L-kynurenine: step 2/3.</text>
</comment>
<dbReference type="Gene3D" id="3.40.640.10">
    <property type="entry name" value="Type I PLP-dependent aspartate aminotransferase-like (Major domain)"/>
    <property type="match status" value="1"/>
</dbReference>
<proteinExistence type="inferred from homology"/>
<gene>
    <name evidence="4" type="primary">kynU</name>
    <name evidence="7" type="ORF">AVT10_01905</name>
</gene>
<dbReference type="PANTHER" id="PTHR14084">
    <property type="entry name" value="KYNURENINASE"/>
    <property type="match status" value="1"/>
</dbReference>
<sequence length="407" mass="43508">MTLIEAGASDAADPLHSVRDRFALPEGVIYLDGNSLGALPRTTPARLQQVATQQWGDGLIRSWNAHDWIGAARRIGAKIAPFIGAQPDEVVVADSTSANLYKLLVAALKARPGRATILSEPGNFPTDLYIADGAAWSVGDARIRTVPVDTIVDAIDDDVAVVMLTHVHYKSGAMLDMAGITAAAQARGALVLWDLSHSVGAVPLDLTGCNADLAVGCGYKYLNGGPGAPAFLYVAKRHHATLRSPLSGWLGHAAPFDFSDDYAPAADISRFQCGTPPILALAALEEGIAQFDGVDRDALIAKSRALGDSCIALVEARCPELTLISPRDAARRGSHVSFRHPHAYAICQALIDRGVIGDFRAPDALRLGFAPLYIGFADVWRAVDILRRILDDRSWDDPRYHARNAVT</sequence>
<dbReference type="InterPro" id="IPR015421">
    <property type="entry name" value="PyrdxlP-dep_Trfase_major"/>
</dbReference>
<reference evidence="8" key="1">
    <citation type="submission" date="2016-01" db="EMBL/GenBank/DDBJ databases">
        <title>Draft genome of Chromobacterium sp. F49.</title>
        <authorList>
            <person name="Hong K.W."/>
        </authorList>
    </citation>
    <scope>NUCLEOTIDE SEQUENCE [LARGE SCALE GENOMIC DNA]</scope>
    <source>
        <strain evidence="8">CN3</strain>
    </source>
</reference>
<comment type="cofactor">
    <cofactor evidence="4 6">
        <name>pyridoxal 5'-phosphate</name>
        <dbReference type="ChEBI" id="CHEBI:597326"/>
    </cofactor>
</comment>
<dbReference type="EMBL" id="LQQO01000001">
    <property type="protein sequence ID" value="KZE18990.1"/>
    <property type="molecule type" value="Genomic_DNA"/>
</dbReference>
<dbReference type="Pfam" id="PF22580">
    <property type="entry name" value="KYNU_C"/>
    <property type="match status" value="1"/>
</dbReference>
<evidence type="ECO:0000313" key="7">
    <source>
        <dbReference type="EMBL" id="KZE18990.1"/>
    </source>
</evidence>
<evidence type="ECO:0000256" key="3">
    <source>
        <dbReference type="ARBA" id="ARBA00022898"/>
    </source>
</evidence>
<comment type="similarity">
    <text evidence="4 6">Belongs to the kynureninase family.</text>
</comment>
<keyword evidence="2 4" id="KW-0378">Hydrolase</keyword>
<comment type="catalytic activity">
    <reaction evidence="6">
        <text>3-hydroxy-L-kynurenine + H2O = 3-hydroxyanthranilate + L-alanine + H(+)</text>
        <dbReference type="Rhea" id="RHEA:25143"/>
        <dbReference type="ChEBI" id="CHEBI:15377"/>
        <dbReference type="ChEBI" id="CHEBI:15378"/>
        <dbReference type="ChEBI" id="CHEBI:36559"/>
        <dbReference type="ChEBI" id="CHEBI:57972"/>
        <dbReference type="ChEBI" id="CHEBI:58125"/>
        <dbReference type="EC" id="3.7.1.3"/>
    </reaction>
</comment>
<feature type="binding site" evidence="4">
    <location>
        <position position="275"/>
    </location>
    <ligand>
        <name>pyridoxal 5'-phosphate</name>
        <dbReference type="ChEBI" id="CHEBI:597326"/>
    </ligand>
</feature>
<dbReference type="InterPro" id="IPR015422">
    <property type="entry name" value="PyrdxlP-dep_Trfase_small"/>
</dbReference>
<evidence type="ECO:0000256" key="4">
    <source>
        <dbReference type="HAMAP-Rule" id="MF_01970"/>
    </source>
</evidence>
<comment type="pathway">
    <text evidence="4 6">Amino-acid degradation; L-kynurenine degradation; L-alanine and anthranilate from L-kynurenine: step 1/1.</text>
</comment>
<dbReference type="PIRSF" id="PIRSF038800">
    <property type="entry name" value="KYNU"/>
    <property type="match status" value="1"/>
</dbReference>
<name>A0ABR5YHW7_9SPHN</name>
<keyword evidence="8" id="KW-1185">Reference proteome</keyword>
<keyword evidence="3 4" id="KW-0663">Pyridoxal phosphate</keyword>
<comment type="subunit">
    <text evidence="4 6">Homodimer.</text>
</comment>
<dbReference type="EC" id="3.7.1.3" evidence="4 5"/>
<dbReference type="RefSeq" id="WP_066688086.1">
    <property type="nucleotide sequence ID" value="NZ_CP117025.1"/>
</dbReference>